<evidence type="ECO:0000256" key="3">
    <source>
        <dbReference type="ARBA" id="ARBA00023163"/>
    </source>
</evidence>
<dbReference type="Proteomes" id="UP000024816">
    <property type="component" value="Unassembled WGS sequence"/>
</dbReference>
<proteinExistence type="predicted"/>
<dbReference type="PANTHER" id="PTHR30055">
    <property type="entry name" value="HTH-TYPE TRANSCRIPTIONAL REGULATOR RUTR"/>
    <property type="match status" value="1"/>
</dbReference>
<keyword evidence="2" id="KW-0238">DNA-binding</keyword>
<sequence>MVDVETNGLQAFPMVRLQEKNESDAVDALKRAALKLFAERGVDGVTVREIAAAAGQKNHGAVGYHFGSKAELIRVLIVDGASLIDARRNAALDALLAMDRPAELEEIIRILVYPSINLAPPGAEECYNRFVVLFAMAHRDLFMRALEDRWNTGYQRCIEWLRGWMAHIPERDQTERIVFIEAYLGGVLSARETRLADSSRTHTTWSSERVLEHFVQTIAAIVRAPAMA</sequence>
<evidence type="ECO:0000313" key="6">
    <source>
        <dbReference type="Proteomes" id="UP000024816"/>
    </source>
</evidence>
<dbReference type="eggNOG" id="COG1309">
    <property type="taxonomic scope" value="Bacteria"/>
</dbReference>
<keyword evidence="6" id="KW-1185">Reference proteome</keyword>
<dbReference type="Gene3D" id="1.10.357.10">
    <property type="entry name" value="Tetracycline Repressor, domain 2"/>
    <property type="match status" value="1"/>
</dbReference>
<dbReference type="GO" id="GO:0000976">
    <property type="term" value="F:transcription cis-regulatory region binding"/>
    <property type="evidence" value="ECO:0007669"/>
    <property type="project" value="TreeGrafter"/>
</dbReference>
<dbReference type="InterPro" id="IPR036271">
    <property type="entry name" value="Tet_transcr_reg_TetR-rel_C_sf"/>
</dbReference>
<dbReference type="AlphaFoldDB" id="A0A059FGQ2"/>
<keyword evidence="3" id="KW-0804">Transcription</keyword>
<dbReference type="InterPro" id="IPR050109">
    <property type="entry name" value="HTH-type_TetR-like_transc_reg"/>
</dbReference>
<dbReference type="EMBL" id="ARYJ01000003">
    <property type="protein sequence ID" value="KCZ89711.1"/>
    <property type="molecule type" value="Genomic_DNA"/>
</dbReference>
<dbReference type="InterPro" id="IPR009057">
    <property type="entry name" value="Homeodomain-like_sf"/>
</dbReference>
<accession>A0A059FGQ2</accession>
<evidence type="ECO:0000259" key="4">
    <source>
        <dbReference type="Pfam" id="PF00440"/>
    </source>
</evidence>
<gene>
    <name evidence="5" type="ORF">HJA_05647</name>
</gene>
<evidence type="ECO:0000313" key="5">
    <source>
        <dbReference type="EMBL" id="KCZ89711.1"/>
    </source>
</evidence>
<protein>
    <submittedName>
        <fullName evidence="5">TetR family transcriptional regulator</fullName>
    </submittedName>
</protein>
<dbReference type="PATRIC" id="fig|1280952.3.peg.1122"/>
<evidence type="ECO:0000256" key="1">
    <source>
        <dbReference type="ARBA" id="ARBA00023015"/>
    </source>
</evidence>
<reference evidence="5 6" key="1">
    <citation type="journal article" date="2014" name="Antonie Van Leeuwenhoek">
        <title>Hyphomonas beringensis sp. nov. and Hyphomonas chukchiensis sp. nov., isolated from surface seawater of the Bering Sea and Chukchi Sea.</title>
        <authorList>
            <person name="Li C."/>
            <person name="Lai Q."/>
            <person name="Li G."/>
            <person name="Dong C."/>
            <person name="Wang J."/>
            <person name="Liao Y."/>
            <person name="Shao Z."/>
        </authorList>
    </citation>
    <scope>NUCLEOTIDE SEQUENCE [LARGE SCALE GENOMIC DNA]</scope>
    <source>
        <strain evidence="5 6">VP2</strain>
    </source>
</reference>
<dbReference type="GO" id="GO:0003700">
    <property type="term" value="F:DNA-binding transcription factor activity"/>
    <property type="evidence" value="ECO:0007669"/>
    <property type="project" value="TreeGrafter"/>
</dbReference>
<dbReference type="Pfam" id="PF00440">
    <property type="entry name" value="TetR_N"/>
    <property type="match status" value="1"/>
</dbReference>
<organism evidence="5 6">
    <name type="scientific">Hyphomonas jannaschiana VP2</name>
    <dbReference type="NCBI Taxonomy" id="1280952"/>
    <lineage>
        <taxon>Bacteria</taxon>
        <taxon>Pseudomonadati</taxon>
        <taxon>Pseudomonadota</taxon>
        <taxon>Alphaproteobacteria</taxon>
        <taxon>Hyphomonadales</taxon>
        <taxon>Hyphomonadaceae</taxon>
        <taxon>Hyphomonas</taxon>
    </lineage>
</organism>
<comment type="caution">
    <text evidence="5">The sequence shown here is derived from an EMBL/GenBank/DDBJ whole genome shotgun (WGS) entry which is preliminary data.</text>
</comment>
<dbReference type="SUPFAM" id="SSF48498">
    <property type="entry name" value="Tetracyclin repressor-like, C-terminal domain"/>
    <property type="match status" value="1"/>
</dbReference>
<dbReference type="InterPro" id="IPR001647">
    <property type="entry name" value="HTH_TetR"/>
</dbReference>
<dbReference type="SUPFAM" id="SSF46689">
    <property type="entry name" value="Homeodomain-like"/>
    <property type="match status" value="1"/>
</dbReference>
<keyword evidence="1" id="KW-0805">Transcription regulation</keyword>
<dbReference type="STRING" id="1280952.HJA_05647"/>
<dbReference type="PANTHER" id="PTHR30055:SF234">
    <property type="entry name" value="HTH-TYPE TRANSCRIPTIONAL REGULATOR BETI"/>
    <property type="match status" value="1"/>
</dbReference>
<name>A0A059FGQ2_9PROT</name>
<evidence type="ECO:0000256" key="2">
    <source>
        <dbReference type="ARBA" id="ARBA00023125"/>
    </source>
</evidence>
<feature type="domain" description="HTH tetR-type" evidence="4">
    <location>
        <begin position="31"/>
        <end position="74"/>
    </location>
</feature>